<accession>A0ABT6D487</accession>
<dbReference type="Proteomes" id="UP001146336">
    <property type="component" value="Unassembled WGS sequence"/>
</dbReference>
<dbReference type="SUPFAM" id="SSF46689">
    <property type="entry name" value="Homeodomain-like"/>
    <property type="match status" value="2"/>
</dbReference>
<reference evidence="5" key="1">
    <citation type="submission" date="2023-03" db="EMBL/GenBank/DDBJ databases">
        <title>Comparative genomics of Weissella fermenti BK2, and weissella type species.</title>
        <authorList>
            <person name="Lee J.K."/>
            <person name="Baek J.H."/>
            <person name="Kim J.M."/>
            <person name="Choi D.G."/>
            <person name="Jeon C.O."/>
        </authorList>
    </citation>
    <scope>NUCLEOTIDE SEQUENCE</scope>
    <source>
        <strain evidence="5">BK2</strain>
    </source>
</reference>
<dbReference type="PROSITE" id="PS01124">
    <property type="entry name" value="HTH_ARAC_FAMILY_2"/>
    <property type="match status" value="1"/>
</dbReference>
<dbReference type="RefSeq" id="WP_199403994.1">
    <property type="nucleotide sequence ID" value="NZ_JAOZFC020000001.1"/>
</dbReference>
<dbReference type="InterPro" id="IPR014710">
    <property type="entry name" value="RmlC-like_jellyroll"/>
</dbReference>
<dbReference type="Gene3D" id="1.10.10.60">
    <property type="entry name" value="Homeodomain-like"/>
    <property type="match status" value="2"/>
</dbReference>
<evidence type="ECO:0000313" key="6">
    <source>
        <dbReference type="Proteomes" id="UP001146336"/>
    </source>
</evidence>
<feature type="domain" description="HTH araC/xylS-type" evidence="4">
    <location>
        <begin position="180"/>
        <end position="278"/>
    </location>
</feature>
<dbReference type="PROSITE" id="PS00041">
    <property type="entry name" value="HTH_ARAC_FAMILY_1"/>
    <property type="match status" value="1"/>
</dbReference>
<comment type="caution">
    <text evidence="5">The sequence shown here is derived from an EMBL/GenBank/DDBJ whole genome shotgun (WGS) entry which is preliminary data.</text>
</comment>
<keyword evidence="6" id="KW-1185">Reference proteome</keyword>
<dbReference type="Pfam" id="PF12833">
    <property type="entry name" value="HTH_18"/>
    <property type="match status" value="1"/>
</dbReference>
<organism evidence="5 6">
    <name type="scientific">Weissella fermenti</name>
    <dbReference type="NCBI Taxonomy" id="2987699"/>
    <lineage>
        <taxon>Bacteria</taxon>
        <taxon>Bacillati</taxon>
        <taxon>Bacillota</taxon>
        <taxon>Bacilli</taxon>
        <taxon>Lactobacillales</taxon>
        <taxon>Lactobacillaceae</taxon>
        <taxon>Weissella</taxon>
    </lineage>
</organism>
<dbReference type="InterPro" id="IPR011051">
    <property type="entry name" value="RmlC_Cupin_sf"/>
</dbReference>
<proteinExistence type="predicted"/>
<dbReference type="EMBL" id="JAOZFC020000001">
    <property type="protein sequence ID" value="MDF9299295.1"/>
    <property type="molecule type" value="Genomic_DNA"/>
</dbReference>
<dbReference type="Gene3D" id="2.60.120.10">
    <property type="entry name" value="Jelly Rolls"/>
    <property type="match status" value="1"/>
</dbReference>
<dbReference type="CDD" id="cd02208">
    <property type="entry name" value="cupin_RmlC-like"/>
    <property type="match status" value="1"/>
</dbReference>
<evidence type="ECO:0000256" key="2">
    <source>
        <dbReference type="ARBA" id="ARBA00023125"/>
    </source>
</evidence>
<dbReference type="Pfam" id="PF07883">
    <property type="entry name" value="Cupin_2"/>
    <property type="match status" value="1"/>
</dbReference>
<evidence type="ECO:0000256" key="3">
    <source>
        <dbReference type="ARBA" id="ARBA00023163"/>
    </source>
</evidence>
<dbReference type="InterPro" id="IPR009057">
    <property type="entry name" value="Homeodomain-like_sf"/>
</dbReference>
<dbReference type="PANTHER" id="PTHR43280">
    <property type="entry name" value="ARAC-FAMILY TRANSCRIPTIONAL REGULATOR"/>
    <property type="match status" value="1"/>
</dbReference>
<keyword evidence="3" id="KW-0804">Transcription</keyword>
<gene>
    <name evidence="5" type="ORF">OIT47_003090</name>
</gene>
<name>A0ABT6D487_9LACO</name>
<keyword evidence="1" id="KW-0805">Transcription regulation</keyword>
<dbReference type="PANTHER" id="PTHR43280:SF2">
    <property type="entry name" value="HTH-TYPE TRANSCRIPTIONAL REGULATOR EXSA"/>
    <property type="match status" value="1"/>
</dbReference>
<dbReference type="InterPro" id="IPR018060">
    <property type="entry name" value="HTH_AraC"/>
</dbReference>
<dbReference type="InterPro" id="IPR018062">
    <property type="entry name" value="HTH_AraC-typ_CS"/>
</dbReference>
<evidence type="ECO:0000259" key="4">
    <source>
        <dbReference type="PROSITE" id="PS01124"/>
    </source>
</evidence>
<evidence type="ECO:0000256" key="1">
    <source>
        <dbReference type="ARBA" id="ARBA00023015"/>
    </source>
</evidence>
<evidence type="ECO:0000313" key="5">
    <source>
        <dbReference type="EMBL" id="MDF9299295.1"/>
    </source>
</evidence>
<dbReference type="SMART" id="SM00342">
    <property type="entry name" value="HTH_ARAC"/>
    <property type="match status" value="1"/>
</dbReference>
<keyword evidence="2" id="KW-0238">DNA-binding</keyword>
<sequence length="285" mass="32733">MTMHEMVNREFVDLPISTLHYTPDMPIKVANHWHASVEVNYVVSGEISHFVMNGQTFTVQAGDFIVVNPNVSHEIWSQTNRIESITIFLLPEFFSQNNITLENRHFFRTPSRHNDEDEGVLKMFLGALDKVFKLVTGGDEVSLVALKRAIFTLADILMTEWSYPVQGKLPNMIDVSQQVLDIMTYFDSRLTEAVTPHDAAKQFHISDSYLARCFRETVGVTPNEYIQYQRIQLAEVYLADTSQSIAQISIKAGFSSEKSLQRTFRKYNNMSPSEYRKLVQKSSYK</sequence>
<dbReference type="SUPFAM" id="SSF51182">
    <property type="entry name" value="RmlC-like cupins"/>
    <property type="match status" value="1"/>
</dbReference>
<protein>
    <submittedName>
        <fullName evidence="5">AraC family transcriptional regulator</fullName>
    </submittedName>
</protein>
<dbReference type="InterPro" id="IPR013096">
    <property type="entry name" value="Cupin_2"/>
</dbReference>